<dbReference type="Proteomes" id="UP001157117">
    <property type="component" value="Unassembled WGS sequence"/>
</dbReference>
<dbReference type="SUPFAM" id="SSF74650">
    <property type="entry name" value="Galactose mutarotase-like"/>
    <property type="match status" value="1"/>
</dbReference>
<dbReference type="NCBIfam" id="NF008277">
    <property type="entry name" value="PRK11055.1"/>
    <property type="match status" value="1"/>
</dbReference>
<evidence type="ECO:0000256" key="4">
    <source>
        <dbReference type="ARBA" id="ARBA00023277"/>
    </source>
</evidence>
<accession>A0ABQ6E9W2</accession>
<dbReference type="InterPro" id="IPR015443">
    <property type="entry name" value="Aldose_1-epimerase"/>
</dbReference>
<dbReference type="PANTHER" id="PTHR10091:SF49">
    <property type="entry name" value="ALDOSE 1-EPIMERASE"/>
    <property type="match status" value="1"/>
</dbReference>
<comment type="pathway">
    <text evidence="1 5">Carbohydrate metabolism; hexose metabolism.</text>
</comment>
<dbReference type="InterPro" id="IPR047215">
    <property type="entry name" value="Galactose_mutarotase-like"/>
</dbReference>
<keyword evidence="4 5" id="KW-0119">Carbohydrate metabolism</keyword>
<dbReference type="EC" id="5.1.3.3" evidence="5"/>
<evidence type="ECO:0000313" key="7">
    <source>
        <dbReference type="Proteomes" id="UP001157117"/>
    </source>
</evidence>
<dbReference type="PANTHER" id="PTHR10091">
    <property type="entry name" value="ALDOSE-1-EPIMERASE"/>
    <property type="match status" value="1"/>
</dbReference>
<comment type="catalytic activity">
    <reaction evidence="5">
        <text>alpha-D-glucose = beta-D-glucose</text>
        <dbReference type="Rhea" id="RHEA:10264"/>
        <dbReference type="ChEBI" id="CHEBI:15903"/>
        <dbReference type="ChEBI" id="CHEBI:17925"/>
        <dbReference type="EC" id="5.1.3.3"/>
    </reaction>
</comment>
<dbReference type="EMBL" id="BSPT01000012">
    <property type="protein sequence ID" value="GLT04552.1"/>
    <property type="molecule type" value="Genomic_DNA"/>
</dbReference>
<evidence type="ECO:0000256" key="5">
    <source>
        <dbReference type="PIRNR" id="PIRNR005096"/>
    </source>
</evidence>
<reference evidence="7" key="1">
    <citation type="journal article" date="2019" name="Int. J. Syst. Evol. Microbiol.">
        <title>The Global Catalogue of Microorganisms (GCM) 10K type strain sequencing project: providing services to taxonomists for standard genome sequencing and annotation.</title>
        <authorList>
            <consortium name="The Broad Institute Genomics Platform"/>
            <consortium name="The Broad Institute Genome Sequencing Center for Infectious Disease"/>
            <person name="Wu L."/>
            <person name="Ma J."/>
        </authorList>
    </citation>
    <scope>NUCLEOTIDE SEQUENCE [LARGE SCALE GENOMIC DNA]</scope>
    <source>
        <strain evidence="7">NBRC 109639</strain>
    </source>
</reference>
<dbReference type="InterPro" id="IPR011013">
    <property type="entry name" value="Gal_mutarotase_sf_dom"/>
</dbReference>
<evidence type="ECO:0000313" key="6">
    <source>
        <dbReference type="EMBL" id="GLT04552.1"/>
    </source>
</evidence>
<keyword evidence="3 5" id="KW-0413">Isomerase</keyword>
<proteinExistence type="inferred from homology"/>
<evidence type="ECO:0000256" key="3">
    <source>
        <dbReference type="ARBA" id="ARBA00023235"/>
    </source>
</evidence>
<keyword evidence="7" id="KW-1185">Reference proteome</keyword>
<dbReference type="Gene3D" id="2.70.98.10">
    <property type="match status" value="1"/>
</dbReference>
<organism evidence="6 7">
    <name type="scientific">Sphingomonas psychrolutea</name>
    <dbReference type="NCBI Taxonomy" id="1259676"/>
    <lineage>
        <taxon>Bacteria</taxon>
        <taxon>Pseudomonadati</taxon>
        <taxon>Pseudomonadota</taxon>
        <taxon>Alphaproteobacteria</taxon>
        <taxon>Sphingomonadales</taxon>
        <taxon>Sphingomonadaceae</taxon>
        <taxon>Sphingomonas</taxon>
    </lineage>
</organism>
<dbReference type="PIRSF" id="PIRSF005096">
    <property type="entry name" value="GALM"/>
    <property type="match status" value="1"/>
</dbReference>
<evidence type="ECO:0000256" key="2">
    <source>
        <dbReference type="ARBA" id="ARBA00006206"/>
    </source>
</evidence>
<dbReference type="InterPro" id="IPR008183">
    <property type="entry name" value="Aldose_1/G6P_1-epimerase"/>
</dbReference>
<protein>
    <recommendedName>
        <fullName evidence="5">Aldose 1-epimerase</fullName>
        <ecNumber evidence="5">5.1.3.3</ecNumber>
    </recommendedName>
</protein>
<evidence type="ECO:0000256" key="1">
    <source>
        <dbReference type="ARBA" id="ARBA00005028"/>
    </source>
</evidence>
<gene>
    <name evidence="6" type="primary">galM</name>
    <name evidence="6" type="ORF">GCM10007926_14820</name>
</gene>
<dbReference type="Pfam" id="PF01263">
    <property type="entry name" value="Aldose_epim"/>
    <property type="match status" value="1"/>
</dbReference>
<sequence length="345" mass="38011">MAANRGNGMTDREIFGTTSKGETVERVTLRAGGLMAKIITFGAAIQDLRLAGHDAPLVLGFERFEDYEQHSPFFGATPGRCANRIAHGRFSIDGTDYQLELNERGLTHLHGGSDGTARMNWTITDLGADRVTMEVTDPDGRAGYPGNCGIRATYTLKDDGVLSVIYESRTDRPTPVNVCQHAYFNLDGLDDILGHDLMIAADHYLPVDRDLIPTGERASVAGTPFDFREMAPIARKEHHKQVAFDHNFCLAQARMTKQPVVLARSINSGVTMEVRTTEPGVQFYAGVYLDVPVPGLEGRTYGPYAGFCLETQIWPDAVNHTDFPNAILRPGEVLRQETDYVFSKS</sequence>
<comment type="similarity">
    <text evidence="2 5">Belongs to the aldose epimerase family.</text>
</comment>
<comment type="caution">
    <text evidence="6">The sequence shown here is derived from an EMBL/GenBank/DDBJ whole genome shotgun (WGS) entry which is preliminary data.</text>
</comment>
<dbReference type="InterPro" id="IPR014718">
    <property type="entry name" value="GH-type_carb-bd"/>
</dbReference>
<dbReference type="CDD" id="cd09019">
    <property type="entry name" value="galactose_mutarotase_like"/>
    <property type="match status" value="1"/>
</dbReference>
<name>A0ABQ6E9W2_9SPHN</name>